<dbReference type="InterPro" id="IPR050532">
    <property type="entry name" value="Globin-like_OT"/>
</dbReference>
<name>A0AAW0UQW1_SCYPA</name>
<dbReference type="Gene3D" id="1.10.490.10">
    <property type="entry name" value="Globins"/>
    <property type="match status" value="1"/>
</dbReference>
<evidence type="ECO:0000256" key="4">
    <source>
        <dbReference type="RuleBase" id="RU000356"/>
    </source>
</evidence>
<evidence type="ECO:0000256" key="1">
    <source>
        <dbReference type="ARBA" id="ARBA00022617"/>
    </source>
</evidence>
<accession>A0AAW0UQW1</accession>
<keyword evidence="4" id="KW-0561">Oxygen transport</keyword>
<dbReference type="GO" id="GO:0005344">
    <property type="term" value="F:oxygen carrier activity"/>
    <property type="evidence" value="ECO:0007669"/>
    <property type="project" value="UniProtKB-KW"/>
</dbReference>
<dbReference type="EMBL" id="JARAKH010000008">
    <property type="protein sequence ID" value="KAK8402054.1"/>
    <property type="molecule type" value="Genomic_DNA"/>
</dbReference>
<dbReference type="GO" id="GO:0046872">
    <property type="term" value="F:metal ion binding"/>
    <property type="evidence" value="ECO:0007669"/>
    <property type="project" value="UniProtKB-KW"/>
</dbReference>
<comment type="caution">
    <text evidence="7">The sequence shown here is derived from an EMBL/GenBank/DDBJ whole genome shotgun (WGS) entry which is preliminary data.</text>
</comment>
<dbReference type="GO" id="GO:0020037">
    <property type="term" value="F:heme binding"/>
    <property type="evidence" value="ECO:0007669"/>
    <property type="project" value="InterPro"/>
</dbReference>
<reference evidence="7 8" key="1">
    <citation type="submission" date="2023-03" db="EMBL/GenBank/DDBJ databases">
        <title>High-quality genome of Scylla paramamosain provides insights in environmental adaptation.</title>
        <authorList>
            <person name="Zhang L."/>
        </authorList>
    </citation>
    <scope>NUCLEOTIDE SEQUENCE [LARGE SCALE GENOMIC DNA]</scope>
    <source>
        <strain evidence="7">LZ_2023a</strain>
        <tissue evidence="7">Muscle</tissue>
    </source>
</reference>
<dbReference type="Pfam" id="PF00042">
    <property type="entry name" value="Globin"/>
    <property type="match status" value="1"/>
</dbReference>
<comment type="similarity">
    <text evidence="4">Belongs to the globin family.</text>
</comment>
<proteinExistence type="inferred from homology"/>
<dbReference type="PANTHER" id="PTHR46458">
    <property type="entry name" value="BLR2807 PROTEIN"/>
    <property type="match status" value="1"/>
</dbReference>
<evidence type="ECO:0000256" key="2">
    <source>
        <dbReference type="ARBA" id="ARBA00022723"/>
    </source>
</evidence>
<keyword evidence="2" id="KW-0479">Metal-binding</keyword>
<dbReference type="GO" id="GO:0019825">
    <property type="term" value="F:oxygen binding"/>
    <property type="evidence" value="ECO:0007669"/>
    <property type="project" value="InterPro"/>
</dbReference>
<evidence type="ECO:0000256" key="3">
    <source>
        <dbReference type="ARBA" id="ARBA00023004"/>
    </source>
</evidence>
<dbReference type="InterPro" id="IPR012292">
    <property type="entry name" value="Globin/Proto"/>
</dbReference>
<evidence type="ECO:0000259" key="6">
    <source>
        <dbReference type="Pfam" id="PF00042"/>
    </source>
</evidence>
<dbReference type="AlphaFoldDB" id="A0AAW0UQW1"/>
<evidence type="ECO:0000313" key="8">
    <source>
        <dbReference type="Proteomes" id="UP001487740"/>
    </source>
</evidence>
<evidence type="ECO:0000256" key="5">
    <source>
        <dbReference type="SAM" id="MobiDB-lite"/>
    </source>
</evidence>
<keyword evidence="4" id="KW-0813">Transport</keyword>
<feature type="region of interest" description="Disordered" evidence="5">
    <location>
        <begin position="194"/>
        <end position="222"/>
    </location>
</feature>
<gene>
    <name evidence="7" type="ORF">O3P69_001265</name>
</gene>
<keyword evidence="8" id="KW-1185">Reference proteome</keyword>
<dbReference type="InterPro" id="IPR000971">
    <property type="entry name" value="Globin"/>
</dbReference>
<dbReference type="InterPro" id="IPR009050">
    <property type="entry name" value="Globin-like_sf"/>
</dbReference>
<feature type="compositionally biased region" description="Basic and acidic residues" evidence="5">
    <location>
        <begin position="194"/>
        <end position="208"/>
    </location>
</feature>
<sequence>MVCRVHGVERVTCRAGSPRDVGGVTRLLMVIVEWAVGEVVAIRDFRARKMVSDSRVIGEAGLFENHSELITLFTKFRQLRRRDEQAESLELAEHATMVMNSIDEGIKAMDNVDFFFGLLHQIGASHRKIPGFKKEYFWISSCGADIMLVLKIEHPFLEAVRLTLGDRYTDNMDNIYRITIKFLIETVVRGYELAESKEPNDNEKKAINSEEGNSSSKTDKGS</sequence>
<dbReference type="PANTHER" id="PTHR46458:SF5">
    <property type="entry name" value="GLOBIN FAMILY PROFILE DOMAIN-CONTAINING PROTEIN"/>
    <property type="match status" value="1"/>
</dbReference>
<feature type="domain" description="Globin" evidence="6">
    <location>
        <begin position="62"/>
        <end position="137"/>
    </location>
</feature>
<organism evidence="7 8">
    <name type="scientific">Scylla paramamosain</name>
    <name type="common">Mud crab</name>
    <dbReference type="NCBI Taxonomy" id="85552"/>
    <lineage>
        <taxon>Eukaryota</taxon>
        <taxon>Metazoa</taxon>
        <taxon>Ecdysozoa</taxon>
        <taxon>Arthropoda</taxon>
        <taxon>Crustacea</taxon>
        <taxon>Multicrustacea</taxon>
        <taxon>Malacostraca</taxon>
        <taxon>Eumalacostraca</taxon>
        <taxon>Eucarida</taxon>
        <taxon>Decapoda</taxon>
        <taxon>Pleocyemata</taxon>
        <taxon>Brachyura</taxon>
        <taxon>Eubrachyura</taxon>
        <taxon>Portunoidea</taxon>
        <taxon>Portunidae</taxon>
        <taxon>Portuninae</taxon>
        <taxon>Scylla</taxon>
    </lineage>
</organism>
<evidence type="ECO:0000313" key="7">
    <source>
        <dbReference type="EMBL" id="KAK8402054.1"/>
    </source>
</evidence>
<protein>
    <recommendedName>
        <fullName evidence="6">Globin domain-containing protein</fullName>
    </recommendedName>
</protein>
<dbReference type="SUPFAM" id="SSF46458">
    <property type="entry name" value="Globin-like"/>
    <property type="match status" value="1"/>
</dbReference>
<keyword evidence="3" id="KW-0408">Iron</keyword>
<dbReference type="Proteomes" id="UP001487740">
    <property type="component" value="Unassembled WGS sequence"/>
</dbReference>
<keyword evidence="1 4" id="KW-0349">Heme</keyword>